<proteinExistence type="predicted"/>
<keyword evidence="1" id="KW-0812">Transmembrane</keyword>
<dbReference type="Proteomes" id="UP000700815">
    <property type="component" value="Unassembled WGS sequence"/>
</dbReference>
<dbReference type="EMBL" id="JAHBBH010000011">
    <property type="protein sequence ID" value="MBW3092399.1"/>
    <property type="molecule type" value="Genomic_DNA"/>
</dbReference>
<evidence type="ECO:0000313" key="3">
    <source>
        <dbReference type="Proteomes" id="UP000700815"/>
    </source>
</evidence>
<dbReference type="RefSeq" id="WP_219058476.1">
    <property type="nucleotide sequence ID" value="NZ_JAHBBH010000011.1"/>
</dbReference>
<protein>
    <submittedName>
        <fullName evidence="2">Uncharacterized protein</fullName>
    </submittedName>
</protein>
<comment type="caution">
    <text evidence="2">The sequence shown here is derived from an EMBL/GenBank/DDBJ whole genome shotgun (WGS) entry which is preliminary data.</text>
</comment>
<keyword evidence="1" id="KW-0472">Membrane</keyword>
<accession>A0ABS6WEC4</accession>
<keyword evidence="1" id="KW-1133">Transmembrane helix</keyword>
<name>A0ABS6WEC4_9BIFI</name>
<keyword evidence="3" id="KW-1185">Reference proteome</keyword>
<feature type="transmembrane region" description="Helical" evidence="1">
    <location>
        <begin position="6"/>
        <end position="27"/>
    </location>
</feature>
<gene>
    <name evidence="2" type="ORF">KIH79_05465</name>
</gene>
<reference evidence="2 3" key="1">
    <citation type="submission" date="2021-05" db="EMBL/GenBank/DDBJ databases">
        <title>Phylogenetic classification of ten novel species belonging to the genus Bifidobacterium comprising B. colchicus sp. nov., B. abeli sp. nov., B. bicoloris sp. nov., B. guerezis sp. nov., B. rosaliae sp. nov., B. santillanensis sp. nov., B. argentati sp. nov., B. amazzoni sp. nov., B. pluviali sp. nov., and B. pinnaculum sp. nov.</title>
        <authorList>
            <person name="Lugli G.A."/>
            <person name="Ruiz Garcia L."/>
            <person name="Margolles A."/>
            <person name="Ventura M."/>
        </authorList>
    </citation>
    <scope>NUCLEOTIDE SEQUENCE [LARGE SCALE GENOMIC DNA]</scope>
    <source>
        <strain evidence="2 3">82T10</strain>
    </source>
</reference>
<evidence type="ECO:0000313" key="2">
    <source>
        <dbReference type="EMBL" id="MBW3092399.1"/>
    </source>
</evidence>
<sequence length="111" mass="12476">MGAFTVACVIALVVAVAVLAIVGFYLWDVLPVKRLIVARLKSTTELDKEDLARVHFTLFPSHAVSWPREWTTPEQANERGGGLLNELWPDELPLPATADHTRWTQRTKKVE</sequence>
<organism evidence="2 3">
    <name type="scientific">Bifidobacterium miconis</name>
    <dbReference type="NCBI Taxonomy" id="2834435"/>
    <lineage>
        <taxon>Bacteria</taxon>
        <taxon>Bacillati</taxon>
        <taxon>Actinomycetota</taxon>
        <taxon>Actinomycetes</taxon>
        <taxon>Bifidobacteriales</taxon>
        <taxon>Bifidobacteriaceae</taxon>
        <taxon>Bifidobacterium</taxon>
    </lineage>
</organism>
<evidence type="ECO:0000256" key="1">
    <source>
        <dbReference type="SAM" id="Phobius"/>
    </source>
</evidence>